<protein>
    <submittedName>
        <fullName evidence="1">Uncharacterized protein</fullName>
    </submittedName>
</protein>
<gene>
    <name evidence="1" type="ORF">TTHERM_00713340</name>
</gene>
<keyword evidence="2" id="KW-1185">Reference proteome</keyword>
<dbReference type="KEGG" id="tet:TTHERM_00713340"/>
<organism evidence="1 2">
    <name type="scientific">Tetrahymena thermophila (strain SB210)</name>
    <dbReference type="NCBI Taxonomy" id="312017"/>
    <lineage>
        <taxon>Eukaryota</taxon>
        <taxon>Sar</taxon>
        <taxon>Alveolata</taxon>
        <taxon>Ciliophora</taxon>
        <taxon>Intramacronucleata</taxon>
        <taxon>Oligohymenophorea</taxon>
        <taxon>Hymenostomatida</taxon>
        <taxon>Tetrahymenina</taxon>
        <taxon>Tetrahymenidae</taxon>
        <taxon>Tetrahymena</taxon>
    </lineage>
</organism>
<dbReference type="EMBL" id="GG662338">
    <property type="protein sequence ID" value="EAS05641.1"/>
    <property type="molecule type" value="Genomic_DNA"/>
</dbReference>
<dbReference type="HOGENOM" id="CLU_3145823_0_0_1"/>
<evidence type="ECO:0000313" key="1">
    <source>
        <dbReference type="EMBL" id="EAS05641.1"/>
    </source>
</evidence>
<sequence length="49" mass="5785">MNQYLSVAFNVNPYIKLQAQNHSLKLIQFPLSSSRFSHPLLDSYYSLFY</sequence>
<dbReference type="InParanoid" id="Q24CW7"/>
<name>Q24CW7_TETTS</name>
<dbReference type="AlphaFoldDB" id="Q24CW7"/>
<accession>Q24CW7</accession>
<evidence type="ECO:0000313" key="2">
    <source>
        <dbReference type="Proteomes" id="UP000009168"/>
    </source>
</evidence>
<dbReference type="Proteomes" id="UP000009168">
    <property type="component" value="Unassembled WGS sequence"/>
</dbReference>
<reference evidence="2" key="1">
    <citation type="journal article" date="2006" name="PLoS Biol.">
        <title>Macronuclear genome sequence of the ciliate Tetrahymena thermophila, a model eukaryote.</title>
        <authorList>
            <person name="Eisen J.A."/>
            <person name="Coyne R.S."/>
            <person name="Wu M."/>
            <person name="Wu D."/>
            <person name="Thiagarajan M."/>
            <person name="Wortman J.R."/>
            <person name="Badger J.H."/>
            <person name="Ren Q."/>
            <person name="Amedeo P."/>
            <person name="Jones K.M."/>
            <person name="Tallon L.J."/>
            <person name="Delcher A.L."/>
            <person name="Salzberg S.L."/>
            <person name="Silva J.C."/>
            <person name="Haas B.J."/>
            <person name="Majoros W.H."/>
            <person name="Farzad M."/>
            <person name="Carlton J.M."/>
            <person name="Smith R.K. Jr."/>
            <person name="Garg J."/>
            <person name="Pearlman R.E."/>
            <person name="Karrer K.M."/>
            <person name="Sun L."/>
            <person name="Manning G."/>
            <person name="Elde N.C."/>
            <person name="Turkewitz A.P."/>
            <person name="Asai D.J."/>
            <person name="Wilkes D.E."/>
            <person name="Wang Y."/>
            <person name="Cai H."/>
            <person name="Collins K."/>
            <person name="Stewart B.A."/>
            <person name="Lee S.R."/>
            <person name="Wilamowska K."/>
            <person name="Weinberg Z."/>
            <person name="Ruzzo W.L."/>
            <person name="Wloga D."/>
            <person name="Gaertig J."/>
            <person name="Frankel J."/>
            <person name="Tsao C.-C."/>
            <person name="Gorovsky M.A."/>
            <person name="Keeling P.J."/>
            <person name="Waller R.F."/>
            <person name="Patron N.J."/>
            <person name="Cherry J.M."/>
            <person name="Stover N.A."/>
            <person name="Krieger C.J."/>
            <person name="del Toro C."/>
            <person name="Ryder H.F."/>
            <person name="Williamson S.C."/>
            <person name="Barbeau R.A."/>
            <person name="Hamilton E.P."/>
            <person name="Orias E."/>
        </authorList>
    </citation>
    <scope>NUCLEOTIDE SEQUENCE [LARGE SCALE GENOMIC DNA]</scope>
    <source>
        <strain evidence="2">SB210</strain>
    </source>
</reference>
<dbReference type="GeneID" id="7837467"/>
<proteinExistence type="predicted"/>
<dbReference type="RefSeq" id="XP_001025886.1">
    <property type="nucleotide sequence ID" value="XM_001025886.1"/>
</dbReference>